<proteinExistence type="inferred from homology"/>
<comment type="subcellular location">
    <subcellularLocation>
        <location evidence="1">Mitochondrion</location>
    </subcellularLocation>
</comment>
<dbReference type="Gene3D" id="1.20.5.500">
    <property type="entry name" value="Single helix bin"/>
    <property type="match status" value="1"/>
</dbReference>
<keyword evidence="5" id="KW-0175">Coiled coil</keyword>
<dbReference type="GO" id="GO:0005739">
    <property type="term" value="C:mitochondrion"/>
    <property type="evidence" value="ECO:0007669"/>
    <property type="project" value="UniProtKB-SubCell"/>
</dbReference>
<sequence>MLARFTAISARRVPRVAPAGVRFYSPEDKLTNKERGEENIYVRQQEKEQLKKLKAAIEAKKKELADLEKQHAEVEKNSK</sequence>
<evidence type="ECO:0000256" key="2">
    <source>
        <dbReference type="ARBA" id="ARBA00010901"/>
    </source>
</evidence>
<protein>
    <recommendedName>
        <fullName evidence="4">ATPase inhibitor, mitochondrial</fullName>
    </recommendedName>
</protein>
<dbReference type="InterPro" id="IPR007648">
    <property type="entry name" value="ATPase_inhibitor_mt"/>
</dbReference>
<accession>A0A165DJL3</accession>
<dbReference type="Pfam" id="PF04568">
    <property type="entry name" value="IATP"/>
    <property type="match status" value="1"/>
</dbReference>
<evidence type="ECO:0000256" key="4">
    <source>
        <dbReference type="RuleBase" id="RU368087"/>
    </source>
</evidence>
<comment type="similarity">
    <text evidence="2 4">Belongs to the ATPase inhibitor family.</text>
</comment>
<keyword evidence="3" id="KW-0496">Mitochondrion</keyword>
<evidence type="ECO:0000256" key="1">
    <source>
        <dbReference type="ARBA" id="ARBA00004173"/>
    </source>
</evidence>
<evidence type="ECO:0000256" key="5">
    <source>
        <dbReference type="SAM" id="Coils"/>
    </source>
</evidence>
<dbReference type="RefSeq" id="XP_040762765.1">
    <property type="nucleotide sequence ID" value="XM_040914507.1"/>
</dbReference>
<keyword evidence="7" id="KW-1185">Reference proteome</keyword>
<evidence type="ECO:0000256" key="3">
    <source>
        <dbReference type="ARBA" id="ARBA00023128"/>
    </source>
</evidence>
<reference evidence="6 7" key="1">
    <citation type="journal article" date="2016" name="Mol. Biol. Evol.">
        <title>Comparative Genomics of Early-Diverging Mushroom-Forming Fungi Provides Insights into the Origins of Lignocellulose Decay Capabilities.</title>
        <authorList>
            <person name="Nagy L.G."/>
            <person name="Riley R."/>
            <person name="Tritt A."/>
            <person name="Adam C."/>
            <person name="Daum C."/>
            <person name="Floudas D."/>
            <person name="Sun H."/>
            <person name="Yadav J.S."/>
            <person name="Pangilinan J."/>
            <person name="Larsson K.H."/>
            <person name="Matsuura K."/>
            <person name="Barry K."/>
            <person name="Labutti K."/>
            <person name="Kuo R."/>
            <person name="Ohm R.A."/>
            <person name="Bhattacharya S.S."/>
            <person name="Shirouzu T."/>
            <person name="Yoshinaga Y."/>
            <person name="Martin F.M."/>
            <person name="Grigoriev I.V."/>
            <person name="Hibbett D.S."/>
        </authorList>
    </citation>
    <scope>NUCLEOTIDE SEQUENCE [LARGE SCALE GENOMIC DNA]</scope>
    <source>
        <strain evidence="6 7">93-53</strain>
    </source>
</reference>
<name>A0A165DJL3_9APHY</name>
<dbReference type="GeneID" id="63831534"/>
<comment type="function">
    <text evidence="4">Inhibits the enzyme activity of ATPase.</text>
</comment>
<evidence type="ECO:0000313" key="6">
    <source>
        <dbReference type="EMBL" id="KZT05025.1"/>
    </source>
</evidence>
<dbReference type="GO" id="GO:0042030">
    <property type="term" value="F:ATPase inhibitor activity"/>
    <property type="evidence" value="ECO:0007669"/>
    <property type="project" value="InterPro"/>
</dbReference>
<dbReference type="AlphaFoldDB" id="A0A165DJL3"/>
<organism evidence="6 7">
    <name type="scientific">Laetiporus sulphureus 93-53</name>
    <dbReference type="NCBI Taxonomy" id="1314785"/>
    <lineage>
        <taxon>Eukaryota</taxon>
        <taxon>Fungi</taxon>
        <taxon>Dikarya</taxon>
        <taxon>Basidiomycota</taxon>
        <taxon>Agaricomycotina</taxon>
        <taxon>Agaricomycetes</taxon>
        <taxon>Polyporales</taxon>
        <taxon>Laetiporus</taxon>
    </lineage>
</organism>
<dbReference type="InParanoid" id="A0A165DJL3"/>
<dbReference type="Proteomes" id="UP000076871">
    <property type="component" value="Unassembled WGS sequence"/>
</dbReference>
<gene>
    <name evidence="6" type="ORF">LAESUDRAFT_813670</name>
</gene>
<evidence type="ECO:0000313" key="7">
    <source>
        <dbReference type="Proteomes" id="UP000076871"/>
    </source>
</evidence>
<feature type="coiled-coil region" evidence="5">
    <location>
        <begin position="43"/>
        <end position="77"/>
    </location>
</feature>
<dbReference type="EMBL" id="KV427632">
    <property type="protein sequence ID" value="KZT05025.1"/>
    <property type="molecule type" value="Genomic_DNA"/>
</dbReference>